<feature type="transmembrane region" description="Helical" evidence="2">
    <location>
        <begin position="173"/>
        <end position="193"/>
    </location>
</feature>
<feature type="transmembrane region" description="Helical" evidence="2">
    <location>
        <begin position="35"/>
        <end position="54"/>
    </location>
</feature>
<sequence>MSGIGNSFGSHQVNRPYGTSPPRQSHPFFALMRSWAAAVVVLLASGFLLNAAILDDLATAERLASFGWRVAIIYVPNLLYVALAVWAAARLLPEPHRDSLPLYLLAALGVPVITCTRTIVEGWGLIVAEGIGMAAAALVLGGAAGLVLGRLGRSGGGSSDYPWNDMGVTATEYIGTVVVVVAVMASLIATSVGKNVADTIKAKICQAVGGSCQTPREIQAAKKPDSYFEPTMCNTANTSSTAGQEVKIAWFKFGNEYGFQQQKFKVREVDDKGNPVLGKDGKPVYKDKVRLTFSQAGKVGVAYSPKWGAKVGKLDENGESEVELSAGVKVTAGDTWQFDSQAEADKFRNKLESLESAKAGMQYARDSPMVASRSADHYLKLQKEVKDTIKAGHLSYASVGVEGAGELKMSGSIDDQITGKLGGKVKIAPTATVTHDGINHTESKTFAFKVEGATGGEASAEGTKVSAEHGLGVTGAITVTRDKDGKLKRIIMTRTQESSGKAGGKHEVADEEKVPDKDKNGKDNKNAGKSKHKGSVSGSSKDTVTEVVTNTIELNTPGKQDVAQKWLNGNSKYGKPLEMLLLDEAPTERPGDDDKFGQMMFDDGRSSRLTYDGVTNAAEFGAELNLGVASFGYTANFEGSKEKVRQEDAEFLGAPQEDGKRNYVPMKLCSQ</sequence>
<dbReference type="EMBL" id="BMUT01000008">
    <property type="protein sequence ID" value="GGX89407.1"/>
    <property type="molecule type" value="Genomic_DNA"/>
</dbReference>
<feature type="transmembrane region" description="Helical" evidence="2">
    <location>
        <begin position="132"/>
        <end position="153"/>
    </location>
</feature>
<evidence type="ECO:0000313" key="3">
    <source>
        <dbReference type="EMBL" id="GGX89407.1"/>
    </source>
</evidence>
<protein>
    <submittedName>
        <fullName evidence="3">Uncharacterized protein</fullName>
    </submittedName>
</protein>
<dbReference type="Proteomes" id="UP000659223">
    <property type="component" value="Unassembled WGS sequence"/>
</dbReference>
<feature type="compositionally biased region" description="Basic and acidic residues" evidence="1">
    <location>
        <begin position="504"/>
        <end position="526"/>
    </location>
</feature>
<evidence type="ECO:0000313" key="4">
    <source>
        <dbReference type="Proteomes" id="UP000659223"/>
    </source>
</evidence>
<accession>A0ABQ2YPD9</accession>
<reference evidence="4" key="1">
    <citation type="journal article" date="2019" name="Int. J. Syst. Evol. Microbiol.">
        <title>The Global Catalogue of Microorganisms (GCM) 10K type strain sequencing project: providing services to taxonomists for standard genome sequencing and annotation.</title>
        <authorList>
            <consortium name="The Broad Institute Genomics Platform"/>
            <consortium name="The Broad Institute Genome Sequencing Center for Infectious Disease"/>
            <person name="Wu L."/>
            <person name="Ma J."/>
        </authorList>
    </citation>
    <scope>NUCLEOTIDE SEQUENCE [LARGE SCALE GENOMIC DNA]</scope>
    <source>
        <strain evidence="4">JCM 4586</strain>
    </source>
</reference>
<name>A0ABQ2YPD9_9ACTN</name>
<keyword evidence="2" id="KW-0812">Transmembrane</keyword>
<keyword evidence="2" id="KW-0472">Membrane</keyword>
<feature type="region of interest" description="Disordered" evidence="1">
    <location>
        <begin position="493"/>
        <end position="543"/>
    </location>
</feature>
<comment type="caution">
    <text evidence="3">The sequence shown here is derived from an EMBL/GenBank/DDBJ whole genome shotgun (WGS) entry which is preliminary data.</text>
</comment>
<organism evidence="3 4">
    <name type="scientific">Streptomyces hiroshimensis</name>
    <dbReference type="NCBI Taxonomy" id="66424"/>
    <lineage>
        <taxon>Bacteria</taxon>
        <taxon>Bacillati</taxon>
        <taxon>Actinomycetota</taxon>
        <taxon>Actinomycetes</taxon>
        <taxon>Kitasatosporales</taxon>
        <taxon>Streptomycetaceae</taxon>
        <taxon>Streptomyces</taxon>
    </lineage>
</organism>
<feature type="transmembrane region" description="Helical" evidence="2">
    <location>
        <begin position="100"/>
        <end position="120"/>
    </location>
</feature>
<evidence type="ECO:0000256" key="1">
    <source>
        <dbReference type="SAM" id="MobiDB-lite"/>
    </source>
</evidence>
<keyword evidence="4" id="KW-1185">Reference proteome</keyword>
<feature type="transmembrane region" description="Helical" evidence="2">
    <location>
        <begin position="66"/>
        <end position="88"/>
    </location>
</feature>
<gene>
    <name evidence="3" type="ORF">GCM10010324_38780</name>
</gene>
<proteinExistence type="predicted"/>
<evidence type="ECO:0000256" key="2">
    <source>
        <dbReference type="SAM" id="Phobius"/>
    </source>
</evidence>
<keyword evidence="2" id="KW-1133">Transmembrane helix</keyword>